<name>A0A259TVA4_9BACT</name>
<keyword evidence="1" id="KW-1133">Transmembrane helix</keyword>
<evidence type="ECO:0008006" key="4">
    <source>
        <dbReference type="Google" id="ProtNLM"/>
    </source>
</evidence>
<feature type="transmembrane region" description="Helical" evidence="1">
    <location>
        <begin position="32"/>
        <end position="51"/>
    </location>
</feature>
<keyword evidence="3" id="KW-1185">Reference proteome</keyword>
<gene>
    <name evidence="2" type="ORF">BSZ36_01095</name>
</gene>
<reference evidence="2 3" key="1">
    <citation type="submission" date="2016-11" db="EMBL/GenBank/DDBJ databases">
        <title>Study of marine rhodopsin-containing bacteria.</title>
        <authorList>
            <person name="Yoshizawa S."/>
            <person name="Kumagai Y."/>
            <person name="Kogure K."/>
        </authorList>
    </citation>
    <scope>NUCLEOTIDE SEQUENCE [LARGE SCALE GENOMIC DNA]</scope>
    <source>
        <strain evidence="2 3">SG-29</strain>
    </source>
</reference>
<dbReference type="RefSeq" id="WP_094545319.1">
    <property type="nucleotide sequence ID" value="NZ_MQWB01000001.1"/>
</dbReference>
<keyword evidence="1" id="KW-0472">Membrane</keyword>
<organism evidence="2 3">
    <name type="scientific">Rubricoccus marinus</name>
    <dbReference type="NCBI Taxonomy" id="716817"/>
    <lineage>
        <taxon>Bacteria</taxon>
        <taxon>Pseudomonadati</taxon>
        <taxon>Rhodothermota</taxon>
        <taxon>Rhodothermia</taxon>
        <taxon>Rhodothermales</taxon>
        <taxon>Rubricoccaceae</taxon>
        <taxon>Rubricoccus</taxon>
    </lineage>
</organism>
<feature type="transmembrane region" description="Helical" evidence="1">
    <location>
        <begin position="226"/>
        <end position="242"/>
    </location>
</feature>
<feature type="transmembrane region" description="Helical" evidence="1">
    <location>
        <begin position="139"/>
        <end position="157"/>
    </location>
</feature>
<feature type="transmembrane region" description="Helical" evidence="1">
    <location>
        <begin position="6"/>
        <end position="25"/>
    </location>
</feature>
<evidence type="ECO:0000313" key="3">
    <source>
        <dbReference type="Proteomes" id="UP000216446"/>
    </source>
</evidence>
<comment type="caution">
    <text evidence="2">The sequence shown here is derived from an EMBL/GenBank/DDBJ whole genome shotgun (WGS) entry which is preliminary data.</text>
</comment>
<feature type="transmembrane region" description="Helical" evidence="1">
    <location>
        <begin position="196"/>
        <end position="214"/>
    </location>
</feature>
<proteinExistence type="predicted"/>
<dbReference type="InParanoid" id="A0A259TVA4"/>
<evidence type="ECO:0000313" key="2">
    <source>
        <dbReference type="EMBL" id="OZC01699.1"/>
    </source>
</evidence>
<sequence length="243" mass="26492">MPALLPLSLAIALAAIHVFGWRLRFLSVLPRSAWLSFAGGTSVAYVFVHLLPEMAALQEALAERVAGFELFEARHVWLLALAGLVAFYGLEHLASRSREEGQDEAMDRTGAGVFWVHMASYGVYNVLVGYLLAWGESRTTSGVLLFALAMAFHFVVNDTGLRHDHKERYLHVGRWLLAGAVVLGCGLGFVTEVSEATIAALLGILGGSVILNVLKEELPEERESRFWPFLAGAVAYSALLLLV</sequence>
<dbReference type="AlphaFoldDB" id="A0A259TVA4"/>
<feature type="transmembrane region" description="Helical" evidence="1">
    <location>
        <begin position="169"/>
        <end position="190"/>
    </location>
</feature>
<feature type="transmembrane region" description="Helical" evidence="1">
    <location>
        <begin position="71"/>
        <end position="90"/>
    </location>
</feature>
<dbReference type="EMBL" id="MQWB01000001">
    <property type="protein sequence ID" value="OZC01699.1"/>
    <property type="molecule type" value="Genomic_DNA"/>
</dbReference>
<protein>
    <recommendedName>
        <fullName evidence="4">Zinc permease</fullName>
    </recommendedName>
</protein>
<keyword evidence="1" id="KW-0812">Transmembrane</keyword>
<dbReference type="Proteomes" id="UP000216446">
    <property type="component" value="Unassembled WGS sequence"/>
</dbReference>
<evidence type="ECO:0000256" key="1">
    <source>
        <dbReference type="SAM" id="Phobius"/>
    </source>
</evidence>
<feature type="transmembrane region" description="Helical" evidence="1">
    <location>
        <begin position="111"/>
        <end position="133"/>
    </location>
</feature>
<dbReference type="OrthoDB" id="21325at2"/>
<accession>A0A259TVA4</accession>